<keyword evidence="7" id="KW-1185">Reference proteome</keyword>
<organism evidence="6 7">
    <name type="scientific">Shewanella gaetbuli</name>
    <dbReference type="NCBI Taxonomy" id="220752"/>
    <lineage>
        <taxon>Bacteria</taxon>
        <taxon>Pseudomonadati</taxon>
        <taxon>Pseudomonadota</taxon>
        <taxon>Gammaproteobacteria</taxon>
        <taxon>Alteromonadales</taxon>
        <taxon>Shewanellaceae</taxon>
        <taxon>Shewanella</taxon>
    </lineage>
</organism>
<sequence>MDLNALSVFVTLYKSGSTQRAAVILGRSQSYVSKTLAQLRQDLGDPLFIRTANGFQPTTYAIQIAPKIQLAIEQINSALEPEKFNPMHIEHICIHVVEPMLVIIGKSLVETIREKTNAIIELRHWRKQSNALLIDGTVDIGIHGLKERPQQLYQKKIAQGSATLSGNLAGEYVKLLVEDYNEHIELHKSTDHKLDATILVDNYVVLNQLLEQHYTYKFQLPSDNVKQEIGVDIALICNASRRHEQKIKWLSNICQNVIQQAIQKP</sequence>
<dbReference type="InterPro" id="IPR036388">
    <property type="entry name" value="WH-like_DNA-bd_sf"/>
</dbReference>
<dbReference type="GO" id="GO:0003700">
    <property type="term" value="F:DNA-binding transcription factor activity"/>
    <property type="evidence" value="ECO:0007669"/>
    <property type="project" value="InterPro"/>
</dbReference>
<dbReference type="RefSeq" id="WP_248995805.1">
    <property type="nucleotide sequence ID" value="NZ_JAKIKP010000007.1"/>
</dbReference>
<dbReference type="InterPro" id="IPR036390">
    <property type="entry name" value="WH_DNA-bd_sf"/>
</dbReference>
<evidence type="ECO:0000256" key="1">
    <source>
        <dbReference type="ARBA" id="ARBA00009437"/>
    </source>
</evidence>
<dbReference type="EMBL" id="JAKIKP010000007">
    <property type="protein sequence ID" value="MCL1143121.1"/>
    <property type="molecule type" value="Genomic_DNA"/>
</dbReference>
<reference evidence="6" key="1">
    <citation type="submission" date="2022-01" db="EMBL/GenBank/DDBJ databases">
        <title>Whole genome-based taxonomy of the Shewanellaceae.</title>
        <authorList>
            <person name="Martin-Rodriguez A.J."/>
        </authorList>
    </citation>
    <scope>NUCLEOTIDE SEQUENCE</scope>
    <source>
        <strain evidence="6">DSM 16422</strain>
    </source>
</reference>
<comment type="similarity">
    <text evidence="1">Belongs to the LysR transcriptional regulatory family.</text>
</comment>
<dbReference type="PANTHER" id="PTHR30118">
    <property type="entry name" value="HTH-TYPE TRANSCRIPTIONAL REGULATOR LEUO-RELATED"/>
    <property type="match status" value="1"/>
</dbReference>
<evidence type="ECO:0000256" key="2">
    <source>
        <dbReference type="ARBA" id="ARBA00023015"/>
    </source>
</evidence>
<protein>
    <submittedName>
        <fullName evidence="6">LysR family transcriptional regulator</fullName>
    </submittedName>
</protein>
<dbReference type="AlphaFoldDB" id="A0A9X1ZVI4"/>
<comment type="caution">
    <text evidence="6">The sequence shown here is derived from an EMBL/GenBank/DDBJ whole genome shotgun (WGS) entry which is preliminary data.</text>
</comment>
<dbReference type="SUPFAM" id="SSF46785">
    <property type="entry name" value="Winged helix' DNA-binding domain"/>
    <property type="match status" value="1"/>
</dbReference>
<dbReference type="PROSITE" id="PS50931">
    <property type="entry name" value="HTH_LYSR"/>
    <property type="match status" value="1"/>
</dbReference>
<keyword evidence="4" id="KW-0804">Transcription</keyword>
<evidence type="ECO:0000313" key="7">
    <source>
        <dbReference type="Proteomes" id="UP001139333"/>
    </source>
</evidence>
<evidence type="ECO:0000313" key="6">
    <source>
        <dbReference type="EMBL" id="MCL1143121.1"/>
    </source>
</evidence>
<accession>A0A9X1ZVI4</accession>
<dbReference type="GO" id="GO:0003677">
    <property type="term" value="F:DNA binding"/>
    <property type="evidence" value="ECO:0007669"/>
    <property type="project" value="UniProtKB-KW"/>
</dbReference>
<dbReference type="Proteomes" id="UP001139333">
    <property type="component" value="Unassembled WGS sequence"/>
</dbReference>
<dbReference type="InterPro" id="IPR000847">
    <property type="entry name" value="LysR_HTH_N"/>
</dbReference>
<evidence type="ECO:0000256" key="3">
    <source>
        <dbReference type="ARBA" id="ARBA00023125"/>
    </source>
</evidence>
<proteinExistence type="inferred from homology"/>
<keyword evidence="3" id="KW-0238">DNA-binding</keyword>
<evidence type="ECO:0000256" key="4">
    <source>
        <dbReference type="ARBA" id="ARBA00023163"/>
    </source>
</evidence>
<evidence type="ECO:0000259" key="5">
    <source>
        <dbReference type="PROSITE" id="PS50931"/>
    </source>
</evidence>
<dbReference type="InterPro" id="IPR050389">
    <property type="entry name" value="LysR-type_TF"/>
</dbReference>
<keyword evidence="2" id="KW-0805">Transcription regulation</keyword>
<dbReference type="Pfam" id="PF00126">
    <property type="entry name" value="HTH_1"/>
    <property type="match status" value="1"/>
</dbReference>
<feature type="domain" description="HTH lysR-type" evidence="5">
    <location>
        <begin position="1"/>
        <end position="58"/>
    </location>
</feature>
<dbReference type="PANTHER" id="PTHR30118:SF7">
    <property type="entry name" value="TRANSCRIPTIONAL REGULATOR LYSR FAMILY"/>
    <property type="match status" value="1"/>
</dbReference>
<dbReference type="Gene3D" id="1.10.10.10">
    <property type="entry name" value="Winged helix-like DNA-binding domain superfamily/Winged helix DNA-binding domain"/>
    <property type="match status" value="1"/>
</dbReference>
<gene>
    <name evidence="6" type="ORF">L2672_10485</name>
</gene>
<name>A0A9X1ZVI4_9GAMM</name>